<dbReference type="EMBL" id="CAADRA010005363">
    <property type="protein sequence ID" value="VFT89036.1"/>
    <property type="molecule type" value="Genomic_DNA"/>
</dbReference>
<feature type="domain" description="Aminotransferase class V" evidence="1">
    <location>
        <begin position="10"/>
        <end position="218"/>
    </location>
</feature>
<dbReference type="PANTHER" id="PTHR43686:SF1">
    <property type="entry name" value="AMINOTRAN_5 DOMAIN-CONTAINING PROTEIN"/>
    <property type="match status" value="1"/>
</dbReference>
<proteinExistence type="predicted"/>
<evidence type="ECO:0000313" key="3">
    <source>
        <dbReference type="EMBL" id="VFT89036.1"/>
    </source>
</evidence>
<dbReference type="Gene3D" id="3.40.640.10">
    <property type="entry name" value="Type I PLP-dependent aspartate aminotransferase-like (Major domain)"/>
    <property type="match status" value="1"/>
</dbReference>
<dbReference type="Gene3D" id="3.90.1150.10">
    <property type="entry name" value="Aspartate Aminotransferase, domain 1"/>
    <property type="match status" value="1"/>
</dbReference>
<dbReference type="Proteomes" id="UP000332933">
    <property type="component" value="Unassembled WGS sequence"/>
</dbReference>
<dbReference type="InterPro" id="IPR000192">
    <property type="entry name" value="Aminotrans_V_dom"/>
</dbReference>
<keyword evidence="4" id="KW-1185">Reference proteome</keyword>
<dbReference type="AlphaFoldDB" id="A0A485KUV2"/>
<dbReference type="SUPFAM" id="SSF53383">
    <property type="entry name" value="PLP-dependent transferases"/>
    <property type="match status" value="1"/>
</dbReference>
<reference evidence="2" key="2">
    <citation type="submission" date="2019-06" db="EMBL/GenBank/DDBJ databases">
        <title>Genomics analysis of Aphanomyces spp. identifies a new class of oomycete effector associated with host adaptation.</title>
        <authorList>
            <person name="Gaulin E."/>
        </authorList>
    </citation>
    <scope>NUCLEOTIDE SEQUENCE</scope>
    <source>
        <strain evidence="2">CBS 578.67</strain>
    </source>
</reference>
<evidence type="ECO:0000313" key="4">
    <source>
        <dbReference type="Proteomes" id="UP000332933"/>
    </source>
</evidence>
<evidence type="ECO:0000259" key="1">
    <source>
        <dbReference type="Pfam" id="PF00266"/>
    </source>
</evidence>
<gene>
    <name evidence="3" type="primary">Aste57867_12182</name>
    <name evidence="2" type="ORF">As57867_012137</name>
    <name evidence="3" type="ORF">ASTE57867_12182</name>
</gene>
<organism evidence="3 4">
    <name type="scientific">Aphanomyces stellatus</name>
    <dbReference type="NCBI Taxonomy" id="120398"/>
    <lineage>
        <taxon>Eukaryota</taxon>
        <taxon>Sar</taxon>
        <taxon>Stramenopiles</taxon>
        <taxon>Oomycota</taxon>
        <taxon>Saprolegniomycetes</taxon>
        <taxon>Saprolegniales</taxon>
        <taxon>Verrucalvaceae</taxon>
        <taxon>Aphanomyces</taxon>
    </lineage>
</organism>
<accession>A0A485KUV2</accession>
<evidence type="ECO:0000313" key="2">
    <source>
        <dbReference type="EMBL" id="KAF0697116.1"/>
    </source>
</evidence>
<dbReference type="InterPro" id="IPR015424">
    <property type="entry name" value="PyrdxlP-dep_Trfase"/>
</dbReference>
<sequence length="396" mass="44385">MNPSELEYTDAIFFSGHKFLGGPGSPGVLVIKSKWLRRNIVPVVPSGGTVVYVTNFDQDYSPHIEEREEGGTPETIGAIRLGLAFQVKHRIGSEAILALEHANVIRVHQRFHAHPNIVVLGGHGNPTPASKLPIFSFLIRHRGRFLHFNYVGALLNDLFGVQSRGGCMCAAPYSHRLMGVSDAINTEYAKATRDMVYVVRPGYSRISFPYIMSDAQVEYIVSAVEFVASHGWKFLPQYEFKQATGAWTHKNLSLLSTTYMQDLGIDMACHGLGIRPSLKIVDTKNYHMYLTQAMALADEASHMTSPIGRNPIPTSVEYLRWFSYPWESDQGKTDLALTSRCPLAPIVYGDRRATPEKEMLQVWSKSKLVWMRILNGGKEVMPFVKPIMRSRVEVVC</sequence>
<dbReference type="InterPro" id="IPR015421">
    <property type="entry name" value="PyrdxlP-dep_Trfase_major"/>
</dbReference>
<dbReference type="Pfam" id="PF00266">
    <property type="entry name" value="Aminotran_5"/>
    <property type="match status" value="1"/>
</dbReference>
<reference evidence="3 4" key="1">
    <citation type="submission" date="2019-03" db="EMBL/GenBank/DDBJ databases">
        <authorList>
            <person name="Gaulin E."/>
            <person name="Dumas B."/>
        </authorList>
    </citation>
    <scope>NUCLEOTIDE SEQUENCE [LARGE SCALE GENOMIC DNA]</scope>
    <source>
        <strain evidence="3">CBS 568.67</strain>
    </source>
</reference>
<protein>
    <submittedName>
        <fullName evidence="3">Aste57867_12182 protein</fullName>
    </submittedName>
</protein>
<name>A0A485KUV2_9STRA</name>
<dbReference type="PANTHER" id="PTHR43686">
    <property type="entry name" value="SULFURTRANSFERASE-RELATED"/>
    <property type="match status" value="1"/>
</dbReference>
<dbReference type="InterPro" id="IPR015422">
    <property type="entry name" value="PyrdxlP-dep_Trfase_small"/>
</dbReference>
<dbReference type="EMBL" id="VJMH01005342">
    <property type="protein sequence ID" value="KAF0697116.1"/>
    <property type="molecule type" value="Genomic_DNA"/>
</dbReference>
<dbReference type="OrthoDB" id="420046at2759"/>